<accession>A0A0W8FXQ6</accession>
<dbReference type="EMBL" id="LNQE01000638">
    <property type="protein sequence ID" value="KUG25626.1"/>
    <property type="molecule type" value="Genomic_DNA"/>
</dbReference>
<reference evidence="1" key="1">
    <citation type="journal article" date="2015" name="Proc. Natl. Acad. Sci. U.S.A.">
        <title>Networks of energetic and metabolic interactions define dynamics in microbial communities.</title>
        <authorList>
            <person name="Embree M."/>
            <person name="Liu J.K."/>
            <person name="Al-Bassam M.M."/>
            <person name="Zengler K."/>
        </authorList>
    </citation>
    <scope>NUCLEOTIDE SEQUENCE</scope>
</reference>
<gene>
    <name evidence="1" type="ORF">ASZ90_004546</name>
</gene>
<dbReference type="AlphaFoldDB" id="A0A0W8FXQ6"/>
<name>A0A0W8FXQ6_9ZZZZ</name>
<organism evidence="1">
    <name type="scientific">hydrocarbon metagenome</name>
    <dbReference type="NCBI Taxonomy" id="938273"/>
    <lineage>
        <taxon>unclassified sequences</taxon>
        <taxon>metagenomes</taxon>
        <taxon>ecological metagenomes</taxon>
    </lineage>
</organism>
<evidence type="ECO:0000313" key="1">
    <source>
        <dbReference type="EMBL" id="KUG25626.1"/>
    </source>
</evidence>
<sequence>MHIRLSIKKIPEIKNYIGDFTDNLNIILLQQQEFHCLRKTI</sequence>
<proteinExistence type="predicted"/>
<protein>
    <submittedName>
        <fullName evidence="1">Uncharacterized protein</fullName>
    </submittedName>
</protein>
<comment type="caution">
    <text evidence="1">The sequence shown here is derived from an EMBL/GenBank/DDBJ whole genome shotgun (WGS) entry which is preliminary data.</text>
</comment>